<dbReference type="InterPro" id="IPR007197">
    <property type="entry name" value="rSAM"/>
</dbReference>
<dbReference type="CDD" id="cd01335">
    <property type="entry name" value="Radical_SAM"/>
    <property type="match status" value="1"/>
</dbReference>
<dbReference type="EMBL" id="JACHGJ010000002">
    <property type="protein sequence ID" value="MBB6479625.1"/>
    <property type="molecule type" value="Genomic_DNA"/>
</dbReference>
<evidence type="ECO:0000256" key="3">
    <source>
        <dbReference type="ARBA" id="ARBA00022691"/>
    </source>
</evidence>
<accession>A0A841R705</accession>
<dbReference type="InterPro" id="IPR023885">
    <property type="entry name" value="4Fe4S-binding_SPASM_dom"/>
</dbReference>
<dbReference type="SFLD" id="SFLDS00029">
    <property type="entry name" value="Radical_SAM"/>
    <property type="match status" value="1"/>
</dbReference>
<feature type="domain" description="Radical SAM core" evidence="7">
    <location>
        <begin position="15"/>
        <end position="223"/>
    </location>
</feature>
<keyword evidence="2" id="KW-0004">4Fe-4S</keyword>
<dbReference type="InterPro" id="IPR050377">
    <property type="entry name" value="Radical_SAM_PqqE_MftC-like"/>
</dbReference>
<evidence type="ECO:0000256" key="5">
    <source>
        <dbReference type="ARBA" id="ARBA00023004"/>
    </source>
</evidence>
<dbReference type="PANTHER" id="PTHR11228">
    <property type="entry name" value="RADICAL SAM DOMAIN PROTEIN"/>
    <property type="match status" value="1"/>
</dbReference>
<evidence type="ECO:0000256" key="6">
    <source>
        <dbReference type="ARBA" id="ARBA00023014"/>
    </source>
</evidence>
<evidence type="ECO:0000256" key="2">
    <source>
        <dbReference type="ARBA" id="ARBA00022485"/>
    </source>
</evidence>
<gene>
    <name evidence="8" type="ORF">HNR50_001283</name>
</gene>
<dbReference type="NCBIfam" id="TIGR04085">
    <property type="entry name" value="rSAM_more_4Fe4S"/>
    <property type="match status" value="1"/>
</dbReference>
<dbReference type="SFLD" id="SFLDG01386">
    <property type="entry name" value="main_SPASM_domain-containing"/>
    <property type="match status" value="1"/>
</dbReference>
<dbReference type="Pfam" id="PF13186">
    <property type="entry name" value="SPASM"/>
    <property type="match status" value="1"/>
</dbReference>
<evidence type="ECO:0000256" key="4">
    <source>
        <dbReference type="ARBA" id="ARBA00022723"/>
    </source>
</evidence>
<name>A0A841R705_9SPIO</name>
<dbReference type="Pfam" id="PF04055">
    <property type="entry name" value="Radical_SAM"/>
    <property type="match status" value="1"/>
</dbReference>
<organism evidence="8 9">
    <name type="scientific">Spirochaeta isovalerica</name>
    <dbReference type="NCBI Taxonomy" id="150"/>
    <lineage>
        <taxon>Bacteria</taxon>
        <taxon>Pseudomonadati</taxon>
        <taxon>Spirochaetota</taxon>
        <taxon>Spirochaetia</taxon>
        <taxon>Spirochaetales</taxon>
        <taxon>Spirochaetaceae</taxon>
        <taxon>Spirochaeta</taxon>
    </lineage>
</organism>
<dbReference type="GO" id="GO:0003824">
    <property type="term" value="F:catalytic activity"/>
    <property type="evidence" value="ECO:0007669"/>
    <property type="project" value="InterPro"/>
</dbReference>
<evidence type="ECO:0000256" key="1">
    <source>
        <dbReference type="ARBA" id="ARBA00001966"/>
    </source>
</evidence>
<comment type="caution">
    <text evidence="8">The sequence shown here is derived from an EMBL/GenBank/DDBJ whole genome shotgun (WGS) entry which is preliminary data.</text>
</comment>
<keyword evidence="4" id="KW-0479">Metal-binding</keyword>
<dbReference type="RefSeq" id="WP_184745032.1">
    <property type="nucleotide sequence ID" value="NZ_JACHGJ010000002.1"/>
</dbReference>
<evidence type="ECO:0000313" key="9">
    <source>
        <dbReference type="Proteomes" id="UP000587760"/>
    </source>
</evidence>
<dbReference type="AlphaFoldDB" id="A0A841R705"/>
<reference evidence="8 9" key="1">
    <citation type="submission" date="2020-08" db="EMBL/GenBank/DDBJ databases">
        <title>Genomic Encyclopedia of Type Strains, Phase IV (KMG-IV): sequencing the most valuable type-strain genomes for metagenomic binning, comparative biology and taxonomic classification.</title>
        <authorList>
            <person name="Goeker M."/>
        </authorList>
    </citation>
    <scope>NUCLEOTIDE SEQUENCE [LARGE SCALE GENOMIC DNA]</scope>
    <source>
        <strain evidence="8 9">DSM 2461</strain>
    </source>
</reference>
<dbReference type="PIRSF" id="PIRSF037420">
    <property type="entry name" value="PQQ_syn_pqqE"/>
    <property type="match status" value="1"/>
</dbReference>
<dbReference type="PANTHER" id="PTHR11228:SF7">
    <property type="entry name" value="PQQA PEPTIDE CYCLASE"/>
    <property type="match status" value="1"/>
</dbReference>
<proteinExistence type="predicted"/>
<dbReference type="Proteomes" id="UP000587760">
    <property type="component" value="Unassembled WGS sequence"/>
</dbReference>
<dbReference type="SMART" id="SM00729">
    <property type="entry name" value="Elp3"/>
    <property type="match status" value="1"/>
</dbReference>
<dbReference type="SFLD" id="SFLDG01067">
    <property type="entry name" value="SPASM/twitch_domain_containing"/>
    <property type="match status" value="1"/>
</dbReference>
<sequence>MGELRDRILAKYKAQNRLNAVMIEVTHRCPCSCIHCYIPDNPPPELTLEEFKILFSQLKEEGVFDLGFTGGEPFIRKDMWDILKAASKEGFFLTVLSTGLLWKKKDIARLKKVGVQAVEISLLGGRAETHDSIMKFPGAFEHLKKTIPLLAKEGIGVVLKTTLLRENYRELPLMEELARELKVEYAALVNVSSRLDGDNSPRDHALGAEELKEIPMKYIVGQESLSSCHNQAYLTCNAGKIFGSITPEGDVLPCLMFRRPVGNIRKQTLKEIWHDDPDPYLIDLREMKDEDVEECYSCSRRDFCPRCPAMVYLDTGDIKKKSPNACRMAEVISGIGESAETAAKQDLNRSKAP</sequence>
<keyword evidence="9" id="KW-1185">Reference proteome</keyword>
<dbReference type="GO" id="GO:0046872">
    <property type="term" value="F:metal ion binding"/>
    <property type="evidence" value="ECO:0007669"/>
    <property type="project" value="UniProtKB-KW"/>
</dbReference>
<dbReference type="InterPro" id="IPR058240">
    <property type="entry name" value="rSAM_sf"/>
</dbReference>
<dbReference type="InterPro" id="IPR006638">
    <property type="entry name" value="Elp3/MiaA/NifB-like_rSAM"/>
</dbReference>
<dbReference type="SUPFAM" id="SSF102114">
    <property type="entry name" value="Radical SAM enzymes"/>
    <property type="match status" value="1"/>
</dbReference>
<keyword evidence="6" id="KW-0411">Iron-sulfur</keyword>
<dbReference type="InterPro" id="IPR013785">
    <property type="entry name" value="Aldolase_TIM"/>
</dbReference>
<dbReference type="GO" id="GO:0051539">
    <property type="term" value="F:4 iron, 4 sulfur cluster binding"/>
    <property type="evidence" value="ECO:0007669"/>
    <property type="project" value="UniProtKB-KW"/>
</dbReference>
<comment type="cofactor">
    <cofactor evidence="1">
        <name>[4Fe-4S] cluster</name>
        <dbReference type="ChEBI" id="CHEBI:49883"/>
    </cofactor>
</comment>
<protein>
    <submittedName>
        <fullName evidence="8">Radical SAM protein with 4Fe4S-binding SPASM domain</fullName>
    </submittedName>
</protein>
<evidence type="ECO:0000313" key="8">
    <source>
        <dbReference type="EMBL" id="MBB6479625.1"/>
    </source>
</evidence>
<dbReference type="PROSITE" id="PS51918">
    <property type="entry name" value="RADICAL_SAM"/>
    <property type="match status" value="1"/>
</dbReference>
<dbReference type="Gene3D" id="3.20.20.70">
    <property type="entry name" value="Aldolase class I"/>
    <property type="match status" value="1"/>
</dbReference>
<evidence type="ECO:0000259" key="7">
    <source>
        <dbReference type="PROSITE" id="PS51918"/>
    </source>
</evidence>
<dbReference type="InterPro" id="IPR017200">
    <property type="entry name" value="PqqE-like"/>
</dbReference>
<keyword evidence="5" id="KW-0408">Iron</keyword>
<keyword evidence="3" id="KW-0949">S-adenosyl-L-methionine</keyword>